<sequence>MSGHSKWAKIHRAKEASDQKKGQSFTKLSNAIAMAVREGNGITDPEFNFRLRLAIEKAREANMPKDNIARAIDKGGGKGEGSALEEILYEGYGPGGVGFLVQSVTDNRQRTVQEVKNIFDRSGGAVASPGAVSFNFKKVGYLTVNAGDKTEEVMLKLIDLGVEDVEDEGEGILGVYTNAPDLISVKDKISGIGLQPQSAEIIMKPINYVLVTDQRTIDQILSLVNKLEELDDIQKVFVNF</sequence>
<dbReference type="InterPro" id="IPR002876">
    <property type="entry name" value="Transcrip_reg_TACO1-like"/>
</dbReference>
<dbReference type="FunFam" id="1.10.10.200:FF:000002">
    <property type="entry name" value="Probable transcriptional regulatory protein CLM62_37755"/>
    <property type="match status" value="1"/>
</dbReference>
<dbReference type="GO" id="GO:0003677">
    <property type="term" value="F:DNA binding"/>
    <property type="evidence" value="ECO:0007669"/>
    <property type="project" value="UniProtKB-UniRule"/>
</dbReference>
<dbReference type="EMBL" id="PFQN01000029">
    <property type="protein sequence ID" value="PJC76815.1"/>
    <property type="molecule type" value="Genomic_DNA"/>
</dbReference>
<name>A0A2M8GHA5_9BACT</name>
<dbReference type="Proteomes" id="UP000230384">
    <property type="component" value="Unassembled WGS sequence"/>
</dbReference>
<feature type="region of interest" description="Disordered" evidence="7">
    <location>
        <begin position="1"/>
        <end position="24"/>
    </location>
</feature>
<dbReference type="GO" id="GO:0006355">
    <property type="term" value="P:regulation of DNA-templated transcription"/>
    <property type="evidence" value="ECO:0007669"/>
    <property type="project" value="UniProtKB-UniRule"/>
</dbReference>
<keyword evidence="2 6" id="KW-0963">Cytoplasm</keyword>
<keyword evidence="5 6" id="KW-0804">Transcription</keyword>
<keyword evidence="4 6" id="KW-0238">DNA-binding</keyword>
<feature type="domain" description="TACO1/YebC-like N-terminal" evidence="9">
    <location>
        <begin position="5"/>
        <end position="78"/>
    </location>
</feature>
<feature type="compositionally biased region" description="Basic residues" evidence="7">
    <location>
        <begin position="1"/>
        <end position="12"/>
    </location>
</feature>
<evidence type="ECO:0000256" key="3">
    <source>
        <dbReference type="ARBA" id="ARBA00023015"/>
    </source>
</evidence>
<evidence type="ECO:0000259" key="9">
    <source>
        <dbReference type="Pfam" id="PF20772"/>
    </source>
</evidence>
<dbReference type="Pfam" id="PF01709">
    <property type="entry name" value="Transcrip_reg"/>
    <property type="match status" value="1"/>
</dbReference>
<dbReference type="PANTHER" id="PTHR12532">
    <property type="entry name" value="TRANSLATIONAL ACTIVATOR OF CYTOCHROME C OXIDASE 1"/>
    <property type="match status" value="1"/>
</dbReference>
<evidence type="ECO:0000256" key="6">
    <source>
        <dbReference type="HAMAP-Rule" id="MF_00693"/>
    </source>
</evidence>
<comment type="subcellular location">
    <subcellularLocation>
        <location evidence="6">Cytoplasm</location>
    </subcellularLocation>
</comment>
<proteinExistence type="inferred from homology"/>
<dbReference type="GO" id="GO:0005829">
    <property type="term" value="C:cytosol"/>
    <property type="evidence" value="ECO:0007669"/>
    <property type="project" value="TreeGrafter"/>
</dbReference>
<evidence type="ECO:0000313" key="11">
    <source>
        <dbReference type="Proteomes" id="UP000230384"/>
    </source>
</evidence>
<dbReference type="SUPFAM" id="SSF75625">
    <property type="entry name" value="YebC-like"/>
    <property type="match status" value="1"/>
</dbReference>
<evidence type="ECO:0000256" key="2">
    <source>
        <dbReference type="ARBA" id="ARBA00022490"/>
    </source>
</evidence>
<protein>
    <recommendedName>
        <fullName evidence="6">Probable transcriptional regulatory protein CO010_01685</fullName>
    </recommendedName>
</protein>
<dbReference type="InterPro" id="IPR017856">
    <property type="entry name" value="Integrase-like_N"/>
</dbReference>
<feature type="domain" description="TACO1/YebC-like second and third" evidence="8">
    <location>
        <begin position="84"/>
        <end position="240"/>
    </location>
</feature>
<dbReference type="Gene3D" id="1.10.10.200">
    <property type="match status" value="1"/>
</dbReference>
<comment type="caution">
    <text evidence="10">The sequence shown here is derived from an EMBL/GenBank/DDBJ whole genome shotgun (WGS) entry which is preliminary data.</text>
</comment>
<dbReference type="NCBIfam" id="TIGR01033">
    <property type="entry name" value="YebC/PmpR family DNA-binding transcriptional regulator"/>
    <property type="match status" value="1"/>
</dbReference>
<evidence type="ECO:0000256" key="5">
    <source>
        <dbReference type="ARBA" id="ARBA00023163"/>
    </source>
</evidence>
<organism evidence="10 11">
    <name type="scientific">Candidatus Shapirobacteria bacterium CG_4_8_14_3_um_filter_39_11</name>
    <dbReference type="NCBI Taxonomy" id="1974875"/>
    <lineage>
        <taxon>Bacteria</taxon>
        <taxon>Candidatus Shapironibacteriota</taxon>
    </lineage>
</organism>
<gene>
    <name evidence="10" type="ORF">CO010_01685</name>
</gene>
<reference evidence="11" key="1">
    <citation type="submission" date="2017-09" db="EMBL/GenBank/DDBJ databases">
        <title>Depth-based differentiation of microbial function through sediment-hosted aquifers and enrichment of novel symbionts in the deep terrestrial subsurface.</title>
        <authorList>
            <person name="Probst A.J."/>
            <person name="Ladd B."/>
            <person name="Jarett J.K."/>
            <person name="Geller-Mcgrath D.E."/>
            <person name="Sieber C.M.K."/>
            <person name="Emerson J.B."/>
            <person name="Anantharaman K."/>
            <person name="Thomas B.C."/>
            <person name="Malmstrom R."/>
            <person name="Stieglmeier M."/>
            <person name="Klingl A."/>
            <person name="Woyke T."/>
            <person name="Ryan C.M."/>
            <person name="Banfield J.F."/>
        </authorList>
    </citation>
    <scope>NUCLEOTIDE SEQUENCE [LARGE SCALE GENOMIC DNA]</scope>
</reference>
<dbReference type="HAMAP" id="MF_00693">
    <property type="entry name" value="Transcrip_reg_TACO1"/>
    <property type="match status" value="1"/>
</dbReference>
<evidence type="ECO:0000256" key="4">
    <source>
        <dbReference type="ARBA" id="ARBA00023125"/>
    </source>
</evidence>
<evidence type="ECO:0000256" key="1">
    <source>
        <dbReference type="ARBA" id="ARBA00008724"/>
    </source>
</evidence>
<dbReference type="InterPro" id="IPR049083">
    <property type="entry name" value="TACO1_YebC_N"/>
</dbReference>
<dbReference type="AlphaFoldDB" id="A0A2M8GHA5"/>
<dbReference type="PANTHER" id="PTHR12532:SF6">
    <property type="entry name" value="TRANSCRIPTIONAL REGULATORY PROTEIN YEBC-RELATED"/>
    <property type="match status" value="1"/>
</dbReference>
<comment type="similarity">
    <text evidence="1 6">Belongs to the TACO1 family.</text>
</comment>
<accession>A0A2M8GHA5</accession>
<evidence type="ECO:0000256" key="7">
    <source>
        <dbReference type="SAM" id="MobiDB-lite"/>
    </source>
</evidence>
<dbReference type="NCBIfam" id="NF009044">
    <property type="entry name" value="PRK12378.1"/>
    <property type="match status" value="1"/>
</dbReference>
<dbReference type="InterPro" id="IPR029072">
    <property type="entry name" value="YebC-like"/>
</dbReference>
<dbReference type="Pfam" id="PF20772">
    <property type="entry name" value="TACO1_YebC_N"/>
    <property type="match status" value="1"/>
</dbReference>
<keyword evidence="3 6" id="KW-0805">Transcription regulation</keyword>
<evidence type="ECO:0000313" key="10">
    <source>
        <dbReference type="EMBL" id="PJC76815.1"/>
    </source>
</evidence>
<evidence type="ECO:0000259" key="8">
    <source>
        <dbReference type="Pfam" id="PF01709"/>
    </source>
</evidence>
<dbReference type="InterPro" id="IPR048300">
    <property type="entry name" value="TACO1_YebC-like_2nd/3rd_dom"/>
</dbReference>
<dbReference type="InterPro" id="IPR026564">
    <property type="entry name" value="Transcrip_reg_TACO1-like_dom3"/>
</dbReference>
<dbReference type="NCBIfam" id="NF001030">
    <property type="entry name" value="PRK00110.1"/>
    <property type="match status" value="1"/>
</dbReference>
<dbReference type="Gene3D" id="3.30.70.980">
    <property type="match status" value="2"/>
</dbReference>